<dbReference type="PROSITE" id="PS51038">
    <property type="entry name" value="BAH"/>
    <property type="match status" value="1"/>
</dbReference>
<dbReference type="AlphaFoldDB" id="A0A167XS05"/>
<dbReference type="EMBL" id="KV417749">
    <property type="protein sequence ID" value="KZP07506.1"/>
    <property type="molecule type" value="Genomic_DNA"/>
</dbReference>
<dbReference type="Proteomes" id="UP000076532">
    <property type="component" value="Unassembled WGS sequence"/>
</dbReference>
<gene>
    <name evidence="3" type="ORF">FIBSPDRAFT_965607</name>
</gene>
<organism evidence="3 4">
    <name type="scientific">Athelia psychrophila</name>
    <dbReference type="NCBI Taxonomy" id="1759441"/>
    <lineage>
        <taxon>Eukaryota</taxon>
        <taxon>Fungi</taxon>
        <taxon>Dikarya</taxon>
        <taxon>Basidiomycota</taxon>
        <taxon>Agaricomycotina</taxon>
        <taxon>Agaricomycetes</taxon>
        <taxon>Agaricomycetidae</taxon>
        <taxon>Atheliales</taxon>
        <taxon>Atheliaceae</taxon>
        <taxon>Athelia</taxon>
    </lineage>
</organism>
<dbReference type="GO" id="GO:0003682">
    <property type="term" value="F:chromatin binding"/>
    <property type="evidence" value="ECO:0007669"/>
    <property type="project" value="InterPro"/>
</dbReference>
<reference evidence="3 4" key="1">
    <citation type="journal article" date="2016" name="Mol. Biol. Evol.">
        <title>Comparative Genomics of Early-Diverging Mushroom-Forming Fungi Provides Insights into the Origins of Lignocellulose Decay Capabilities.</title>
        <authorList>
            <person name="Nagy L.G."/>
            <person name="Riley R."/>
            <person name="Tritt A."/>
            <person name="Adam C."/>
            <person name="Daum C."/>
            <person name="Floudas D."/>
            <person name="Sun H."/>
            <person name="Yadav J.S."/>
            <person name="Pangilinan J."/>
            <person name="Larsson K.H."/>
            <person name="Matsuura K."/>
            <person name="Barry K."/>
            <person name="Labutti K."/>
            <person name="Kuo R."/>
            <person name="Ohm R.A."/>
            <person name="Bhattacharya S.S."/>
            <person name="Shirouzu T."/>
            <person name="Yoshinaga Y."/>
            <person name="Martin F.M."/>
            <person name="Grigoriev I.V."/>
            <person name="Hibbett D.S."/>
        </authorList>
    </citation>
    <scope>NUCLEOTIDE SEQUENCE [LARGE SCALE GENOMIC DNA]</scope>
    <source>
        <strain evidence="3 4">CBS 109695</strain>
    </source>
</reference>
<evidence type="ECO:0000256" key="1">
    <source>
        <dbReference type="SAM" id="MobiDB-lite"/>
    </source>
</evidence>
<feature type="compositionally biased region" description="Basic residues" evidence="1">
    <location>
        <begin position="1"/>
        <end position="17"/>
    </location>
</feature>
<proteinExistence type="predicted"/>
<name>A0A167XS05_9AGAM</name>
<dbReference type="Gene3D" id="2.30.30.490">
    <property type="match status" value="1"/>
</dbReference>
<feature type="domain" description="BAH" evidence="2">
    <location>
        <begin position="46"/>
        <end position="186"/>
    </location>
</feature>
<protein>
    <recommendedName>
        <fullName evidence="2">BAH domain-containing protein</fullName>
    </recommendedName>
</protein>
<evidence type="ECO:0000259" key="2">
    <source>
        <dbReference type="PROSITE" id="PS51038"/>
    </source>
</evidence>
<sequence length="195" mass="22240">MAGGRRRKGSITRRKKHQDPDMTNNVWETMENLDRTMGTDEDGEKCCYSVGDLVAVQPAKDEGNFLWHAKISSIRVKDGGRSNSRRSEEITAAVWVKLVWFFTGEDAEKLDVYKNDVADWDLGYLSPNELLLSDKEAFVQIEAIERHSWIVHFDDLLANTAYISRIDGLFYRWELSISGGALKVPHTSIVAYIVR</sequence>
<dbReference type="OrthoDB" id="2967435at2759"/>
<feature type="region of interest" description="Disordered" evidence="1">
    <location>
        <begin position="1"/>
        <end position="23"/>
    </location>
</feature>
<dbReference type="InterPro" id="IPR001025">
    <property type="entry name" value="BAH_dom"/>
</dbReference>
<evidence type="ECO:0000313" key="4">
    <source>
        <dbReference type="Proteomes" id="UP000076532"/>
    </source>
</evidence>
<evidence type="ECO:0000313" key="3">
    <source>
        <dbReference type="EMBL" id="KZP07506.1"/>
    </source>
</evidence>
<accession>A0A167XS05</accession>
<dbReference type="InterPro" id="IPR043151">
    <property type="entry name" value="BAH_sf"/>
</dbReference>
<keyword evidence="4" id="KW-1185">Reference proteome</keyword>